<reference evidence="1 2" key="1">
    <citation type="submission" date="2019-04" db="EMBL/GenBank/DDBJ databases">
        <authorList>
            <person name="Li J."/>
        </authorList>
    </citation>
    <scope>NUCLEOTIDE SEQUENCE [LARGE SCALE GENOMIC DNA]</scope>
    <source>
        <strain evidence="1 2">KCTC 42687</strain>
    </source>
</reference>
<evidence type="ECO:0000313" key="2">
    <source>
        <dbReference type="Proteomes" id="UP000309747"/>
    </source>
</evidence>
<accession>A0A4U0RZP5</accession>
<dbReference type="Proteomes" id="UP000309747">
    <property type="component" value="Unassembled WGS sequence"/>
</dbReference>
<dbReference type="RefSeq" id="WP_136883994.1">
    <property type="nucleotide sequence ID" value="NZ_SUNI01000001.1"/>
</dbReference>
<dbReference type="EMBL" id="SUNI01000001">
    <property type="protein sequence ID" value="TJZ93854.1"/>
    <property type="molecule type" value="Genomic_DNA"/>
</dbReference>
<keyword evidence="2" id="KW-1185">Reference proteome</keyword>
<dbReference type="AlphaFoldDB" id="A0A4U0RZP5"/>
<evidence type="ECO:0000313" key="1">
    <source>
        <dbReference type="EMBL" id="TJZ93854.1"/>
    </source>
</evidence>
<protein>
    <submittedName>
        <fullName evidence="1">Uncharacterized protein</fullName>
    </submittedName>
</protein>
<name>A0A4U0RZP5_9RHOB</name>
<organism evidence="1 2">
    <name type="scientific">Paracoccus gahaiensis</name>
    <dbReference type="NCBI Taxonomy" id="1706839"/>
    <lineage>
        <taxon>Bacteria</taxon>
        <taxon>Pseudomonadati</taxon>
        <taxon>Pseudomonadota</taxon>
        <taxon>Alphaproteobacteria</taxon>
        <taxon>Rhodobacterales</taxon>
        <taxon>Paracoccaceae</taxon>
        <taxon>Paracoccus</taxon>
    </lineage>
</organism>
<comment type="caution">
    <text evidence="1">The sequence shown here is derived from an EMBL/GenBank/DDBJ whole genome shotgun (WGS) entry which is preliminary data.</text>
</comment>
<gene>
    <name evidence="1" type="ORF">FA743_00840</name>
</gene>
<proteinExistence type="predicted"/>
<dbReference type="OrthoDB" id="7775797at2"/>
<sequence length="65" mass="6962">MSTENASFDAIPSQGKPLAVVIRMTPFAPNWPASNVRTQVEKAFPGVPVITVDQGTDVEVIHAVE</sequence>